<dbReference type="RefSeq" id="WP_129984835.1">
    <property type="nucleotide sequence ID" value="NZ_SDPU01000001.1"/>
</dbReference>
<keyword evidence="2" id="KW-1185">Reference proteome</keyword>
<gene>
    <name evidence="1" type="ORF">ETU37_00055</name>
</gene>
<comment type="caution">
    <text evidence="1">The sequence shown here is derived from an EMBL/GenBank/DDBJ whole genome shotgun (WGS) entry which is preliminary data.</text>
</comment>
<evidence type="ECO:0008006" key="3">
    <source>
        <dbReference type="Google" id="ProtNLM"/>
    </source>
</evidence>
<dbReference type="InterPro" id="IPR050267">
    <property type="entry name" value="Anti-sigma-factor_SerPK"/>
</dbReference>
<evidence type="ECO:0000313" key="1">
    <source>
        <dbReference type="EMBL" id="RYU15552.1"/>
    </source>
</evidence>
<accession>A0A4Q5J9Z7</accession>
<dbReference type="EMBL" id="SDPU01000001">
    <property type="protein sequence ID" value="RYU15552.1"/>
    <property type="molecule type" value="Genomic_DNA"/>
</dbReference>
<dbReference type="InterPro" id="IPR036890">
    <property type="entry name" value="HATPase_C_sf"/>
</dbReference>
<dbReference type="AlphaFoldDB" id="A0A4Q5J9Z7"/>
<name>A0A4Q5J9Z7_9ACTN</name>
<dbReference type="OrthoDB" id="3867457at2"/>
<proteinExistence type="predicted"/>
<dbReference type="PANTHER" id="PTHR35526">
    <property type="entry name" value="ANTI-SIGMA-F FACTOR RSBW-RELATED"/>
    <property type="match status" value="1"/>
</dbReference>
<sequence>MAGTADWSHQATLAASPLSASEARRFVCDHLVEHRLLYLVDPVRLVASELATHALVHSQTAFTISLAALGEKVVLTVRNDSDADSAWGRDTSAAMPSDVRGLEIVSLVSLEWGAGSDEGAQTLWAAFAMRSGRSF</sequence>
<evidence type="ECO:0000313" key="2">
    <source>
        <dbReference type="Proteomes" id="UP000291189"/>
    </source>
</evidence>
<dbReference type="PANTHER" id="PTHR35526:SF3">
    <property type="entry name" value="ANTI-SIGMA-F FACTOR RSBW"/>
    <property type="match status" value="1"/>
</dbReference>
<protein>
    <recommendedName>
        <fullName evidence="3">ATP-binding protein</fullName>
    </recommendedName>
</protein>
<dbReference type="Proteomes" id="UP000291189">
    <property type="component" value="Unassembled WGS sequence"/>
</dbReference>
<organism evidence="1 2">
    <name type="scientific">Nocardioides iriomotensis</name>
    <dbReference type="NCBI Taxonomy" id="715784"/>
    <lineage>
        <taxon>Bacteria</taxon>
        <taxon>Bacillati</taxon>
        <taxon>Actinomycetota</taxon>
        <taxon>Actinomycetes</taxon>
        <taxon>Propionibacteriales</taxon>
        <taxon>Nocardioidaceae</taxon>
        <taxon>Nocardioides</taxon>
    </lineage>
</organism>
<dbReference type="Gene3D" id="3.30.565.10">
    <property type="entry name" value="Histidine kinase-like ATPase, C-terminal domain"/>
    <property type="match status" value="1"/>
</dbReference>
<reference evidence="1 2" key="1">
    <citation type="submission" date="2019-01" db="EMBL/GenBank/DDBJ databases">
        <title>Nocardioides guangzhouensis sp. nov., an actinobacterium isolated from soil.</title>
        <authorList>
            <person name="Fu Y."/>
            <person name="Cai Y."/>
            <person name="Lin Z."/>
            <person name="Chen P."/>
        </authorList>
    </citation>
    <scope>NUCLEOTIDE SEQUENCE [LARGE SCALE GENOMIC DNA]</scope>
    <source>
        <strain evidence="1 2">NBRC 105384</strain>
    </source>
</reference>